<dbReference type="InterPro" id="IPR036388">
    <property type="entry name" value="WH-like_DNA-bd_sf"/>
</dbReference>
<evidence type="ECO:0000256" key="2">
    <source>
        <dbReference type="ARBA" id="ARBA00023125"/>
    </source>
</evidence>
<feature type="domain" description="OmpR/PhoB-type" evidence="5">
    <location>
        <begin position="1"/>
        <end position="97"/>
    </location>
</feature>
<dbReference type="CDD" id="cd00383">
    <property type="entry name" value="trans_reg_C"/>
    <property type="match status" value="1"/>
</dbReference>
<organism evidence="6 7">
    <name type="scientific">Paenibacillus agaridevorans</name>
    <dbReference type="NCBI Taxonomy" id="171404"/>
    <lineage>
        <taxon>Bacteria</taxon>
        <taxon>Bacillati</taxon>
        <taxon>Bacillota</taxon>
        <taxon>Bacilli</taxon>
        <taxon>Bacillales</taxon>
        <taxon>Paenibacillaceae</taxon>
        <taxon>Paenibacillus</taxon>
    </lineage>
</organism>
<evidence type="ECO:0000256" key="3">
    <source>
        <dbReference type="ARBA" id="ARBA00023163"/>
    </source>
</evidence>
<dbReference type="GO" id="GO:0006355">
    <property type="term" value="P:regulation of DNA-templated transcription"/>
    <property type="evidence" value="ECO:0007669"/>
    <property type="project" value="InterPro"/>
</dbReference>
<gene>
    <name evidence="6" type="ORF">PAT3040_01974</name>
</gene>
<reference evidence="6 7" key="1">
    <citation type="submission" date="2017-08" db="EMBL/GenBank/DDBJ databases">
        <title>Substantial Increase in Enzyme Production by Combined Drug-Resistance Mutations in Paenibacillus agaridevorans.</title>
        <authorList>
            <person name="Tanaka Y."/>
            <person name="Funane K."/>
            <person name="Hosaka T."/>
            <person name="Shiwa Y."/>
            <person name="Fujita N."/>
            <person name="Miyazaki T."/>
            <person name="Yoshikawa H."/>
            <person name="Murakami K."/>
            <person name="Kasahara K."/>
            <person name="Inaoka T."/>
            <person name="Hiraga Y."/>
            <person name="Ochi K."/>
        </authorList>
    </citation>
    <scope>NUCLEOTIDE SEQUENCE [LARGE SCALE GENOMIC DNA]</scope>
    <source>
        <strain evidence="6 7">T-3040</strain>
    </source>
</reference>
<dbReference type="RefSeq" id="WP_181376535.1">
    <property type="nucleotide sequence ID" value="NZ_BDQX01000097.1"/>
</dbReference>
<evidence type="ECO:0000259" key="5">
    <source>
        <dbReference type="PROSITE" id="PS51755"/>
    </source>
</evidence>
<sequence length="387" mass="45007">MGPVRQPLQLDRDKLEASFRGRSVALLPKEFALLDFLCRHESRSFSREQLLDAVWTMEAPVDRTVDDHIYRLRKKLALWETELGIETVRSVGYKFVYKKREASANPLLGLPAFNEDMRGVADTYLRYGRGDALLALYKNREMFGFDVDPGFGLLIRAMEGDVRFAVDPEAASLKDRAFLLLYLYQYLDPGGNRPFIEAALRDRTLPPVWQNELETMTIIHLLLEWEEYEEALLRLENRISEARERGWEGLFPYYANLRLAHALHAEGDEDCRLALQQAEEELRRYPYRREEGQFLLLKGLFVYSSDPAGGLANMEQGVAVLGQSQFVLHLLHGLHTILEFARQRGWDGVRRRFEGDWQRLIRSIGLDEFQDEMRRQLGEFFDEEAVL</sequence>
<name>A0A2R5EUF7_9BACL</name>
<dbReference type="AlphaFoldDB" id="A0A2R5EUF7"/>
<dbReference type="SMART" id="SM00862">
    <property type="entry name" value="Trans_reg_C"/>
    <property type="match status" value="1"/>
</dbReference>
<accession>A0A2R5EUF7</accession>
<dbReference type="PROSITE" id="PS51755">
    <property type="entry name" value="OMPR_PHOB"/>
    <property type="match status" value="1"/>
</dbReference>
<evidence type="ECO:0000256" key="1">
    <source>
        <dbReference type="ARBA" id="ARBA00023015"/>
    </source>
</evidence>
<keyword evidence="1" id="KW-0805">Transcription regulation</keyword>
<keyword evidence="3" id="KW-0804">Transcription</keyword>
<dbReference type="GO" id="GO:0000160">
    <property type="term" value="P:phosphorelay signal transduction system"/>
    <property type="evidence" value="ECO:0007669"/>
    <property type="project" value="InterPro"/>
</dbReference>
<proteinExistence type="predicted"/>
<dbReference type="InterPro" id="IPR016032">
    <property type="entry name" value="Sig_transdc_resp-reg_C-effctor"/>
</dbReference>
<keyword evidence="7" id="KW-1185">Reference proteome</keyword>
<dbReference type="SUPFAM" id="SSF46894">
    <property type="entry name" value="C-terminal effector domain of the bipartite response regulators"/>
    <property type="match status" value="1"/>
</dbReference>
<evidence type="ECO:0000256" key="4">
    <source>
        <dbReference type="PROSITE-ProRule" id="PRU01091"/>
    </source>
</evidence>
<comment type="caution">
    <text evidence="6">The sequence shown here is derived from an EMBL/GenBank/DDBJ whole genome shotgun (WGS) entry which is preliminary data.</text>
</comment>
<dbReference type="InterPro" id="IPR001867">
    <property type="entry name" value="OmpR/PhoB-type_DNA-bd"/>
</dbReference>
<dbReference type="EMBL" id="BDQX01000097">
    <property type="protein sequence ID" value="GBG07423.1"/>
    <property type="molecule type" value="Genomic_DNA"/>
</dbReference>
<evidence type="ECO:0000313" key="6">
    <source>
        <dbReference type="EMBL" id="GBG07423.1"/>
    </source>
</evidence>
<protein>
    <submittedName>
        <fullName evidence="6">Winged helix family transcriptional regulator</fullName>
    </submittedName>
</protein>
<evidence type="ECO:0000313" key="7">
    <source>
        <dbReference type="Proteomes" id="UP000245202"/>
    </source>
</evidence>
<dbReference type="Proteomes" id="UP000245202">
    <property type="component" value="Unassembled WGS sequence"/>
</dbReference>
<keyword evidence="2 4" id="KW-0238">DNA-binding</keyword>
<feature type="DNA-binding region" description="OmpR/PhoB-type" evidence="4">
    <location>
        <begin position="1"/>
        <end position="97"/>
    </location>
</feature>
<dbReference type="GO" id="GO:0003677">
    <property type="term" value="F:DNA binding"/>
    <property type="evidence" value="ECO:0007669"/>
    <property type="project" value="UniProtKB-UniRule"/>
</dbReference>
<dbReference type="Pfam" id="PF00486">
    <property type="entry name" value="Trans_reg_C"/>
    <property type="match status" value="1"/>
</dbReference>
<dbReference type="Gene3D" id="1.10.10.10">
    <property type="entry name" value="Winged helix-like DNA-binding domain superfamily/Winged helix DNA-binding domain"/>
    <property type="match status" value="1"/>
</dbReference>